<evidence type="ECO:0000313" key="3">
    <source>
        <dbReference type="Proteomes" id="UP000005446"/>
    </source>
</evidence>
<evidence type="ECO:0000259" key="1">
    <source>
        <dbReference type="Pfam" id="PF20150"/>
    </source>
</evidence>
<gene>
    <name evidence="2" type="ORF">M7I_5170</name>
</gene>
<dbReference type="AlphaFoldDB" id="H0ER54"/>
<dbReference type="OrthoDB" id="3540486at2759"/>
<keyword evidence="3" id="KW-1185">Reference proteome</keyword>
<reference evidence="2 3" key="1">
    <citation type="journal article" date="2012" name="Eukaryot. Cell">
        <title>Genome sequence of the fungus Glarea lozoyensis: the first genome sequence of a species from the Helotiaceae family.</title>
        <authorList>
            <person name="Youssar L."/>
            <person name="Gruening B.A."/>
            <person name="Erxleben A."/>
            <person name="Guenther S."/>
            <person name="Huettel W."/>
        </authorList>
    </citation>
    <scope>NUCLEOTIDE SEQUENCE [LARGE SCALE GENOMIC DNA]</scope>
    <source>
        <strain evidence="3">ATCC 74030 / MF5533</strain>
    </source>
</reference>
<evidence type="ECO:0000313" key="2">
    <source>
        <dbReference type="EMBL" id="EHK99017.1"/>
    </source>
</evidence>
<protein>
    <recommendedName>
        <fullName evidence="1">2EXR domain-containing protein</fullName>
    </recommendedName>
</protein>
<sequence length="240" mass="27591">MDTTPAQTSNESATATTDELAILNPFETTKTYPARVVMIDNTQAQTSNESATVTTDELAITNPLDKTKTNPGHKIPLEIQTMIWNYLVDSIGPRRVSVWPKSNRNKIPVVFHVNHESRTTALKTYARFTFTNIREPGSRSFDFFFRLDLDNLLIHLSPEALDYYAALPNEKDRYEMNLRKLLGRAMRRRRELWEQKQLDILVDVLAAADSEDDVDDQDEQDLSDRNGIDEYHGEQHFLSE</sequence>
<feature type="domain" description="2EXR" evidence="1">
    <location>
        <begin position="74"/>
        <end position="149"/>
    </location>
</feature>
<dbReference type="HOGENOM" id="CLU_1156492_0_0_1"/>
<comment type="caution">
    <text evidence="2">The sequence shown here is derived from an EMBL/GenBank/DDBJ whole genome shotgun (WGS) entry which is preliminary data.</text>
</comment>
<accession>H0ER54</accession>
<dbReference type="InParanoid" id="H0ER54"/>
<dbReference type="InterPro" id="IPR045518">
    <property type="entry name" value="2EXR"/>
</dbReference>
<dbReference type="EMBL" id="AGUE01000132">
    <property type="protein sequence ID" value="EHK99017.1"/>
    <property type="molecule type" value="Genomic_DNA"/>
</dbReference>
<proteinExistence type="predicted"/>
<dbReference type="Proteomes" id="UP000005446">
    <property type="component" value="Unassembled WGS sequence"/>
</dbReference>
<dbReference type="Pfam" id="PF20150">
    <property type="entry name" value="2EXR"/>
    <property type="match status" value="1"/>
</dbReference>
<name>H0ER54_GLAL7</name>
<organism evidence="2 3">
    <name type="scientific">Glarea lozoyensis (strain ATCC 74030 / MF5533)</name>
    <dbReference type="NCBI Taxonomy" id="1104152"/>
    <lineage>
        <taxon>Eukaryota</taxon>
        <taxon>Fungi</taxon>
        <taxon>Dikarya</taxon>
        <taxon>Ascomycota</taxon>
        <taxon>Pezizomycotina</taxon>
        <taxon>Leotiomycetes</taxon>
        <taxon>Helotiales</taxon>
        <taxon>Helotiaceae</taxon>
        <taxon>Glarea</taxon>
    </lineage>
</organism>